<dbReference type="PROSITE" id="PS50020">
    <property type="entry name" value="WW_DOMAIN_2"/>
    <property type="match status" value="2"/>
</dbReference>
<dbReference type="PROSITE" id="PS01159">
    <property type="entry name" value="WW_DOMAIN_1"/>
    <property type="match status" value="1"/>
</dbReference>
<dbReference type="PANTHER" id="PTHR43157:SF31">
    <property type="entry name" value="PHOSPHATIDYLINOSITOL-GLYCAN BIOSYNTHESIS CLASS F PROTEIN"/>
    <property type="match status" value="1"/>
</dbReference>
<feature type="domain" description="WW" evidence="9">
    <location>
        <begin position="408"/>
        <end position="441"/>
    </location>
</feature>
<dbReference type="FunFam" id="3.40.50.720:FF:000353">
    <property type="entry name" value="WW domain-containing oxidoreductase"/>
    <property type="match status" value="1"/>
</dbReference>
<evidence type="ECO:0000256" key="5">
    <source>
        <dbReference type="ARBA" id="ARBA00022703"/>
    </source>
</evidence>
<evidence type="ECO:0000256" key="4">
    <source>
        <dbReference type="ARBA" id="ARBA00022687"/>
    </source>
</evidence>
<evidence type="ECO:0000313" key="12">
    <source>
        <dbReference type="Proteomes" id="UP001151699"/>
    </source>
</evidence>
<dbReference type="SUPFAM" id="SSF51735">
    <property type="entry name" value="NAD(P)-binding Rossmann-fold domains"/>
    <property type="match status" value="1"/>
</dbReference>
<keyword evidence="5" id="KW-0053">Apoptosis</keyword>
<dbReference type="Pfam" id="PF00397">
    <property type="entry name" value="WW"/>
    <property type="match status" value="1"/>
</dbReference>
<dbReference type="InterPro" id="IPR003347">
    <property type="entry name" value="JmjC_dom"/>
</dbReference>
<dbReference type="PANTHER" id="PTHR43157">
    <property type="entry name" value="PHOSPHATIDYLINOSITOL-GLYCAN BIOSYNTHESIS CLASS F PROTEIN-RELATED"/>
    <property type="match status" value="1"/>
</dbReference>
<evidence type="ECO:0000259" key="10">
    <source>
        <dbReference type="PROSITE" id="PS51184"/>
    </source>
</evidence>
<proteinExistence type="predicted"/>
<dbReference type="GO" id="GO:0016491">
    <property type="term" value="F:oxidoreductase activity"/>
    <property type="evidence" value="ECO:0007669"/>
    <property type="project" value="UniProtKB-KW"/>
</dbReference>
<dbReference type="CDD" id="cd00201">
    <property type="entry name" value="WW"/>
    <property type="match status" value="1"/>
</dbReference>
<dbReference type="Pfam" id="PF00106">
    <property type="entry name" value="adh_short"/>
    <property type="match status" value="1"/>
</dbReference>
<dbReference type="GO" id="GO:0005794">
    <property type="term" value="C:Golgi apparatus"/>
    <property type="evidence" value="ECO:0007669"/>
    <property type="project" value="UniProtKB-SubCell"/>
</dbReference>
<keyword evidence="12" id="KW-1185">Reference proteome</keyword>
<dbReference type="SUPFAM" id="SSF51197">
    <property type="entry name" value="Clavaminate synthase-like"/>
    <property type="match status" value="1"/>
</dbReference>
<dbReference type="Gene3D" id="3.40.50.720">
    <property type="entry name" value="NAD(P)-binding Rossmann-like Domain"/>
    <property type="match status" value="1"/>
</dbReference>
<dbReference type="OrthoDB" id="9989144at2759"/>
<dbReference type="GO" id="GO:0005764">
    <property type="term" value="C:lysosome"/>
    <property type="evidence" value="ECO:0007669"/>
    <property type="project" value="UniProtKB-SubCell"/>
</dbReference>
<organism evidence="11 12">
    <name type="scientific">Pseudolycoriella hygida</name>
    <dbReference type="NCBI Taxonomy" id="35572"/>
    <lineage>
        <taxon>Eukaryota</taxon>
        <taxon>Metazoa</taxon>
        <taxon>Ecdysozoa</taxon>
        <taxon>Arthropoda</taxon>
        <taxon>Hexapoda</taxon>
        <taxon>Insecta</taxon>
        <taxon>Pterygota</taxon>
        <taxon>Neoptera</taxon>
        <taxon>Endopterygota</taxon>
        <taxon>Diptera</taxon>
        <taxon>Nematocera</taxon>
        <taxon>Sciaroidea</taxon>
        <taxon>Sciaridae</taxon>
        <taxon>Pseudolycoriella</taxon>
    </lineage>
</organism>
<feature type="non-terminal residue" evidence="11">
    <location>
        <position position="1"/>
    </location>
</feature>
<reference evidence="11" key="1">
    <citation type="submission" date="2022-07" db="EMBL/GenBank/DDBJ databases">
        <authorList>
            <person name="Trinca V."/>
            <person name="Uliana J.V.C."/>
            <person name="Torres T.T."/>
            <person name="Ward R.J."/>
            <person name="Monesi N."/>
        </authorList>
    </citation>
    <scope>NUCLEOTIDE SEQUENCE</scope>
    <source>
        <strain evidence="11">HSMRA1968</strain>
        <tissue evidence="11">Whole embryos</tissue>
    </source>
</reference>
<gene>
    <name evidence="11" type="primary">Wwox</name>
    <name evidence="11" type="ORF">Bhyg_02724</name>
</gene>
<dbReference type="InterPro" id="IPR036291">
    <property type="entry name" value="NAD(P)-bd_dom_sf"/>
</dbReference>
<dbReference type="PRINTS" id="PR00081">
    <property type="entry name" value="GDHRDH"/>
</dbReference>
<dbReference type="GO" id="GO:0006915">
    <property type="term" value="P:apoptotic process"/>
    <property type="evidence" value="ECO:0007669"/>
    <property type="project" value="UniProtKB-KW"/>
</dbReference>
<dbReference type="SUPFAM" id="SSF51045">
    <property type="entry name" value="WW domain"/>
    <property type="match status" value="1"/>
</dbReference>
<dbReference type="Gene3D" id="2.60.120.650">
    <property type="entry name" value="Cupin"/>
    <property type="match status" value="1"/>
</dbReference>
<dbReference type="Gene3D" id="2.20.70.10">
    <property type="match status" value="2"/>
</dbReference>
<feature type="domain" description="WW" evidence="9">
    <location>
        <begin position="367"/>
        <end position="400"/>
    </location>
</feature>
<dbReference type="AlphaFoldDB" id="A0A9Q0NBZ0"/>
<dbReference type="SMART" id="SM00558">
    <property type="entry name" value="JmjC"/>
    <property type="match status" value="1"/>
</dbReference>
<evidence type="ECO:0000256" key="8">
    <source>
        <dbReference type="ARBA" id="ARBA00023228"/>
    </source>
</evidence>
<evidence type="ECO:0000256" key="1">
    <source>
        <dbReference type="ARBA" id="ARBA00004371"/>
    </source>
</evidence>
<feature type="domain" description="JmjC" evidence="10">
    <location>
        <begin position="136"/>
        <end position="287"/>
    </location>
</feature>
<evidence type="ECO:0000256" key="7">
    <source>
        <dbReference type="ARBA" id="ARBA00023034"/>
    </source>
</evidence>
<keyword evidence="7" id="KW-0333">Golgi apparatus</keyword>
<dbReference type="InterPro" id="IPR036020">
    <property type="entry name" value="WW_dom_sf"/>
</dbReference>
<dbReference type="PROSITE" id="PS51184">
    <property type="entry name" value="JMJC"/>
    <property type="match status" value="1"/>
</dbReference>
<dbReference type="SMART" id="SM00456">
    <property type="entry name" value="WW"/>
    <property type="match status" value="2"/>
</dbReference>
<name>A0A9Q0NBZ0_9DIPT</name>
<dbReference type="InterPro" id="IPR001202">
    <property type="entry name" value="WW_dom"/>
</dbReference>
<dbReference type="Proteomes" id="UP001151699">
    <property type="component" value="Chromosome A"/>
</dbReference>
<evidence type="ECO:0000259" key="9">
    <source>
        <dbReference type="PROSITE" id="PS50020"/>
    </source>
</evidence>
<evidence type="ECO:0000313" key="11">
    <source>
        <dbReference type="EMBL" id="KAJ6647501.1"/>
    </source>
</evidence>
<sequence>MFEYGERGFQAICNERVGDFKRIKKINAHNLSYDTFHQKFMNQNVPLIIKSIPQKWKSMETWIMLNDDSKLTLDFIRLKQQIPNHKVPVADCTKKHLNSHEKFEVNFYEFLDYWADQMAIETKCDKLWYLKDWHLRKLQPLFDFYEIPQYFGSDWLNEYLTSTSQDDYKFVYMGPKGTWTPLHCDVFSSFSWSTNIFGKKEWLLIYPGEEKKLLDNFNNHPFSITEELLCEKGCAHVRVVQDAGDTIFVPTGWWHQVTNIDHTISINHNFFNGCNVSHVLSALLESYRNVLKEIDDCKDMDNFDEHCQIMLKALHVMGDRVRVLVFITVDVYLMEQSSGGGKLFVCCEETPTSSMPPIQLPDSDSEDELPPAWEERATSNGYVYYVNHQNKTTQWTHPRTGKSKKVAGDLPFGWEREVELSGRTVFVDKKNVQRTYTDPRLAFAVEEIPRNVSEVRQRFDSSSTALQVLHGKDLSGKTAVITGCNIGIGFETARSLALHGCDVIMACRNQMSTEEAIMKIAKEKPAAGKKCRFMKVDLCSLTSVNNFVTEIQKEVSHIDMLILNAAVFALPHSLTEDNFETTFQVCHLSHYHIAMSLQNLLDHTSRVVVVSSESHRFANLPTTQLTEQLLMPSPQKYWSMMAYNNAKLCNVLFARELGRRWQNKGICVYSLHPGNMVSSSISRNWWFYRLIFAFVRPFTKSLQQAASTTIYCATATELTGISGQYYNNCYFCTPSTASQNEEMANSLFEISDKLIEQILH</sequence>
<evidence type="ECO:0000256" key="2">
    <source>
        <dbReference type="ARBA" id="ARBA00004555"/>
    </source>
</evidence>
<dbReference type="InterPro" id="IPR002347">
    <property type="entry name" value="SDR_fam"/>
</dbReference>
<keyword evidence="8" id="KW-0458">Lysosome</keyword>
<evidence type="ECO:0000256" key="6">
    <source>
        <dbReference type="ARBA" id="ARBA00023002"/>
    </source>
</evidence>
<comment type="caution">
    <text evidence="11">The sequence shown here is derived from an EMBL/GenBank/DDBJ whole genome shotgun (WGS) entry which is preliminary data.</text>
</comment>
<keyword evidence="4" id="KW-0879">Wnt signaling pathway</keyword>
<dbReference type="GO" id="GO:0016055">
    <property type="term" value="P:Wnt signaling pathway"/>
    <property type="evidence" value="ECO:0007669"/>
    <property type="project" value="UniProtKB-KW"/>
</dbReference>
<dbReference type="EMBL" id="WJQU01000001">
    <property type="protein sequence ID" value="KAJ6647501.1"/>
    <property type="molecule type" value="Genomic_DNA"/>
</dbReference>
<keyword evidence="6" id="KW-0560">Oxidoreductase</keyword>
<comment type="subcellular location">
    <subcellularLocation>
        <location evidence="2">Golgi apparatus</location>
    </subcellularLocation>
    <subcellularLocation>
        <location evidence="1">Lysosome</location>
    </subcellularLocation>
</comment>
<protein>
    <recommendedName>
        <fullName evidence="3">WW domain-containing oxidoreductase</fullName>
    </recommendedName>
</protein>
<accession>A0A9Q0NBZ0</accession>
<dbReference type="Pfam" id="PF02373">
    <property type="entry name" value="JmjC"/>
    <property type="match status" value="1"/>
</dbReference>
<evidence type="ECO:0000256" key="3">
    <source>
        <dbReference type="ARBA" id="ARBA00016094"/>
    </source>
</evidence>